<dbReference type="EMBL" id="UINC01005748">
    <property type="protein sequence ID" value="SVA23300.1"/>
    <property type="molecule type" value="Genomic_DNA"/>
</dbReference>
<protein>
    <submittedName>
        <fullName evidence="2">Uncharacterized protein</fullName>
    </submittedName>
</protein>
<accession>A0A381U4Y0</accession>
<reference evidence="2" key="1">
    <citation type="submission" date="2018-05" db="EMBL/GenBank/DDBJ databases">
        <authorList>
            <person name="Lanie J.A."/>
            <person name="Ng W.-L."/>
            <person name="Kazmierczak K.M."/>
            <person name="Andrzejewski T.M."/>
            <person name="Davidsen T.M."/>
            <person name="Wayne K.J."/>
            <person name="Tettelin H."/>
            <person name="Glass J.I."/>
            <person name="Rusch D."/>
            <person name="Podicherti R."/>
            <person name="Tsui H.-C.T."/>
            <person name="Winkler M.E."/>
        </authorList>
    </citation>
    <scope>NUCLEOTIDE SEQUENCE</scope>
</reference>
<gene>
    <name evidence="2" type="ORF">METZ01_LOCUS76154</name>
</gene>
<evidence type="ECO:0000256" key="1">
    <source>
        <dbReference type="SAM" id="MobiDB-lite"/>
    </source>
</evidence>
<proteinExistence type="predicted"/>
<feature type="compositionally biased region" description="Basic and acidic residues" evidence="1">
    <location>
        <begin position="153"/>
        <end position="164"/>
    </location>
</feature>
<evidence type="ECO:0000313" key="2">
    <source>
        <dbReference type="EMBL" id="SVA23300.1"/>
    </source>
</evidence>
<organism evidence="2">
    <name type="scientific">marine metagenome</name>
    <dbReference type="NCBI Taxonomy" id="408172"/>
    <lineage>
        <taxon>unclassified sequences</taxon>
        <taxon>metagenomes</taxon>
        <taxon>ecological metagenomes</taxon>
    </lineage>
</organism>
<dbReference type="AlphaFoldDB" id="A0A381U4Y0"/>
<feature type="compositionally biased region" description="Low complexity" evidence="1">
    <location>
        <begin position="132"/>
        <end position="146"/>
    </location>
</feature>
<name>A0A381U4Y0_9ZZZZ</name>
<feature type="region of interest" description="Disordered" evidence="1">
    <location>
        <begin position="64"/>
        <end position="164"/>
    </location>
</feature>
<feature type="compositionally biased region" description="Acidic residues" evidence="1">
    <location>
        <begin position="90"/>
        <end position="118"/>
    </location>
</feature>
<sequence>MKLIKKTDEYIVYLKRSGRYGVKNTDREWINGISKTRILLAEGLVETTLPPEPVVDAGEAVDDTEVADAPDIAVAEVDSSIDDAPGSIDSEAEEPEIGEAANPEEESSSATDAEDSATEETTNASDEEDSETSTASDSSDDVVNADTTDEEEPKAIEDAEGKEP</sequence>